<dbReference type="AlphaFoldDB" id="L1JDK7"/>
<dbReference type="HOGENOM" id="CLU_063680_0_0_1"/>
<protein>
    <recommendedName>
        <fullName evidence="2">Methyltransferase FkbM domain-containing protein</fullName>
    </recommendedName>
</protein>
<evidence type="ECO:0000313" key="3">
    <source>
        <dbReference type="EMBL" id="EKX46195.1"/>
    </source>
</evidence>
<dbReference type="KEGG" id="gtt:GUITHDRAFT_138324"/>
<gene>
    <name evidence="3" type="ORF">GUITHDRAFT_138324</name>
</gene>
<dbReference type="InterPro" id="IPR029063">
    <property type="entry name" value="SAM-dependent_MTases_sf"/>
</dbReference>
<dbReference type="PANTHER" id="PTHR34203">
    <property type="entry name" value="METHYLTRANSFERASE, FKBM FAMILY PROTEIN"/>
    <property type="match status" value="1"/>
</dbReference>
<dbReference type="GeneID" id="17302903"/>
<keyword evidence="5" id="KW-1185">Reference proteome</keyword>
<dbReference type="Pfam" id="PF05050">
    <property type="entry name" value="Methyltransf_21"/>
    <property type="match status" value="1"/>
</dbReference>
<accession>L1JDK7</accession>
<dbReference type="EMBL" id="JH992995">
    <property type="protein sequence ID" value="EKX46195.1"/>
    <property type="molecule type" value="Genomic_DNA"/>
</dbReference>
<feature type="compositionally biased region" description="Basic and acidic residues" evidence="1">
    <location>
        <begin position="10"/>
        <end position="20"/>
    </location>
</feature>
<evidence type="ECO:0000256" key="1">
    <source>
        <dbReference type="SAM" id="MobiDB-lite"/>
    </source>
</evidence>
<dbReference type="Proteomes" id="UP000011087">
    <property type="component" value="Unassembled WGS sequence"/>
</dbReference>
<dbReference type="SUPFAM" id="SSF53335">
    <property type="entry name" value="S-adenosyl-L-methionine-dependent methyltransferases"/>
    <property type="match status" value="1"/>
</dbReference>
<dbReference type="NCBIfam" id="TIGR01444">
    <property type="entry name" value="fkbM_fam"/>
    <property type="match status" value="1"/>
</dbReference>
<reference evidence="4" key="3">
    <citation type="submission" date="2016-03" db="UniProtKB">
        <authorList>
            <consortium name="EnsemblProtists"/>
        </authorList>
    </citation>
    <scope>IDENTIFICATION</scope>
</reference>
<name>L1JDK7_GUITC</name>
<dbReference type="InterPro" id="IPR052514">
    <property type="entry name" value="SAM-dependent_MTase"/>
</dbReference>
<dbReference type="OrthoDB" id="5835829at2759"/>
<feature type="compositionally biased region" description="Basic and acidic residues" evidence="1">
    <location>
        <begin position="42"/>
        <end position="52"/>
    </location>
</feature>
<dbReference type="OMA" id="EIFTERC"/>
<dbReference type="InterPro" id="IPR006342">
    <property type="entry name" value="FkbM_mtfrase"/>
</dbReference>
<proteinExistence type="predicted"/>
<dbReference type="RefSeq" id="XP_005833175.1">
    <property type="nucleotide sequence ID" value="XM_005833118.1"/>
</dbReference>
<evidence type="ECO:0000313" key="4">
    <source>
        <dbReference type="EnsemblProtists" id="EKX46195"/>
    </source>
</evidence>
<reference evidence="5" key="2">
    <citation type="submission" date="2012-11" db="EMBL/GenBank/DDBJ databases">
        <authorList>
            <person name="Kuo A."/>
            <person name="Curtis B.A."/>
            <person name="Tanifuji G."/>
            <person name="Burki F."/>
            <person name="Gruber A."/>
            <person name="Irimia M."/>
            <person name="Maruyama S."/>
            <person name="Arias M.C."/>
            <person name="Ball S.G."/>
            <person name="Gile G.H."/>
            <person name="Hirakawa Y."/>
            <person name="Hopkins J.F."/>
            <person name="Rensing S.A."/>
            <person name="Schmutz J."/>
            <person name="Symeonidi A."/>
            <person name="Elias M."/>
            <person name="Eveleigh R.J."/>
            <person name="Herman E.K."/>
            <person name="Klute M.J."/>
            <person name="Nakayama T."/>
            <person name="Obornik M."/>
            <person name="Reyes-Prieto A."/>
            <person name="Armbrust E.V."/>
            <person name="Aves S.J."/>
            <person name="Beiko R.G."/>
            <person name="Coutinho P."/>
            <person name="Dacks J.B."/>
            <person name="Durnford D.G."/>
            <person name="Fast N.M."/>
            <person name="Green B.R."/>
            <person name="Grisdale C."/>
            <person name="Hempe F."/>
            <person name="Henrissat B."/>
            <person name="Hoppner M.P."/>
            <person name="Ishida K.-I."/>
            <person name="Kim E."/>
            <person name="Koreny L."/>
            <person name="Kroth P.G."/>
            <person name="Liu Y."/>
            <person name="Malik S.-B."/>
            <person name="Maier U.G."/>
            <person name="McRose D."/>
            <person name="Mock T."/>
            <person name="Neilson J.A."/>
            <person name="Onodera N.T."/>
            <person name="Poole A.M."/>
            <person name="Pritham E.J."/>
            <person name="Richards T.A."/>
            <person name="Rocap G."/>
            <person name="Roy S.W."/>
            <person name="Sarai C."/>
            <person name="Schaack S."/>
            <person name="Shirato S."/>
            <person name="Slamovits C.H."/>
            <person name="Spencer D.F."/>
            <person name="Suzuki S."/>
            <person name="Worden A.Z."/>
            <person name="Zauner S."/>
            <person name="Barry K."/>
            <person name="Bell C."/>
            <person name="Bharti A.K."/>
            <person name="Crow J.A."/>
            <person name="Grimwood J."/>
            <person name="Kramer R."/>
            <person name="Lindquist E."/>
            <person name="Lucas S."/>
            <person name="Salamov A."/>
            <person name="McFadden G.I."/>
            <person name="Lane C.E."/>
            <person name="Keeling P.J."/>
            <person name="Gray M.W."/>
            <person name="Grigoriev I.V."/>
            <person name="Archibald J.M."/>
        </authorList>
    </citation>
    <scope>NUCLEOTIDE SEQUENCE</scope>
    <source>
        <strain evidence="5">CCMP2712</strain>
    </source>
</reference>
<feature type="compositionally biased region" description="Acidic residues" evidence="1">
    <location>
        <begin position="29"/>
        <end position="41"/>
    </location>
</feature>
<organism evidence="3">
    <name type="scientific">Guillardia theta (strain CCMP2712)</name>
    <name type="common">Cryptophyte</name>
    <dbReference type="NCBI Taxonomy" id="905079"/>
    <lineage>
        <taxon>Eukaryota</taxon>
        <taxon>Cryptophyceae</taxon>
        <taxon>Pyrenomonadales</taxon>
        <taxon>Geminigeraceae</taxon>
        <taxon>Guillardia</taxon>
    </lineage>
</organism>
<feature type="region of interest" description="Disordered" evidence="1">
    <location>
        <begin position="1"/>
        <end position="52"/>
    </location>
</feature>
<dbReference type="EnsemblProtists" id="EKX46195">
    <property type="protein sequence ID" value="EKX46195"/>
    <property type="gene ID" value="GUITHDRAFT_138324"/>
</dbReference>
<dbReference type="PaxDb" id="55529-EKX46195"/>
<feature type="domain" description="Methyltransferase FkbM" evidence="2">
    <location>
        <begin position="112"/>
        <end position="300"/>
    </location>
</feature>
<evidence type="ECO:0000313" key="5">
    <source>
        <dbReference type="Proteomes" id="UP000011087"/>
    </source>
</evidence>
<dbReference type="Gene3D" id="3.40.50.150">
    <property type="entry name" value="Vaccinia Virus protein VP39"/>
    <property type="match status" value="1"/>
</dbReference>
<reference evidence="3 5" key="1">
    <citation type="journal article" date="2012" name="Nature">
        <title>Algal genomes reveal evolutionary mosaicism and the fate of nucleomorphs.</title>
        <authorList>
            <consortium name="DOE Joint Genome Institute"/>
            <person name="Curtis B.A."/>
            <person name="Tanifuji G."/>
            <person name="Burki F."/>
            <person name="Gruber A."/>
            <person name="Irimia M."/>
            <person name="Maruyama S."/>
            <person name="Arias M.C."/>
            <person name="Ball S.G."/>
            <person name="Gile G.H."/>
            <person name="Hirakawa Y."/>
            <person name="Hopkins J.F."/>
            <person name="Kuo A."/>
            <person name="Rensing S.A."/>
            <person name="Schmutz J."/>
            <person name="Symeonidi A."/>
            <person name="Elias M."/>
            <person name="Eveleigh R.J."/>
            <person name="Herman E.K."/>
            <person name="Klute M.J."/>
            <person name="Nakayama T."/>
            <person name="Obornik M."/>
            <person name="Reyes-Prieto A."/>
            <person name="Armbrust E.V."/>
            <person name="Aves S.J."/>
            <person name="Beiko R.G."/>
            <person name="Coutinho P."/>
            <person name="Dacks J.B."/>
            <person name="Durnford D.G."/>
            <person name="Fast N.M."/>
            <person name="Green B.R."/>
            <person name="Grisdale C.J."/>
            <person name="Hempel F."/>
            <person name="Henrissat B."/>
            <person name="Hoppner M.P."/>
            <person name="Ishida K."/>
            <person name="Kim E."/>
            <person name="Koreny L."/>
            <person name="Kroth P.G."/>
            <person name="Liu Y."/>
            <person name="Malik S.B."/>
            <person name="Maier U.G."/>
            <person name="McRose D."/>
            <person name="Mock T."/>
            <person name="Neilson J.A."/>
            <person name="Onodera N.T."/>
            <person name="Poole A.M."/>
            <person name="Pritham E.J."/>
            <person name="Richards T.A."/>
            <person name="Rocap G."/>
            <person name="Roy S.W."/>
            <person name="Sarai C."/>
            <person name="Schaack S."/>
            <person name="Shirato S."/>
            <person name="Slamovits C.H."/>
            <person name="Spencer D.F."/>
            <person name="Suzuki S."/>
            <person name="Worden A.Z."/>
            <person name="Zauner S."/>
            <person name="Barry K."/>
            <person name="Bell C."/>
            <person name="Bharti A.K."/>
            <person name="Crow J.A."/>
            <person name="Grimwood J."/>
            <person name="Kramer R."/>
            <person name="Lindquist E."/>
            <person name="Lucas S."/>
            <person name="Salamov A."/>
            <person name="McFadden G.I."/>
            <person name="Lane C.E."/>
            <person name="Keeling P.J."/>
            <person name="Gray M.W."/>
            <person name="Grigoriev I.V."/>
            <person name="Archibald J.M."/>
        </authorList>
    </citation>
    <scope>NUCLEOTIDE SEQUENCE</scope>
    <source>
        <strain evidence="3 5">CCMP2712</strain>
    </source>
</reference>
<sequence>MSSSTHEKRRASSGERDLRNVRKKSALGDNEENEREEEGREEDQVSVKDEADLSKNHVAEDEIVGYSEDENGLRVEHISEEECTFLYDEIFLRRSYLQEGITLSRGAGDVLDVGANIGLFSIFCHELLKPPSSSPSPHYDRIFAFEPVPRIFKVLQRNVSGRGGVLPRCFGLASSTKSEKFVYYPDAPGESSRHLDESREQRMLMGMTAEGEHATCEVRTLAEVIRQEEIQTIQLLKVDVEGDELEVLMGLQADDWKKIRQIVLEVCDRQFRLSRIQGSSLSKSFAIHKLPALLERNGFRTSFVQQKSEVTD</sequence>
<dbReference type="PANTHER" id="PTHR34203:SF13">
    <property type="entry name" value="EXPRESSED PROTEIN"/>
    <property type="match status" value="1"/>
</dbReference>
<evidence type="ECO:0000259" key="2">
    <source>
        <dbReference type="Pfam" id="PF05050"/>
    </source>
</evidence>
<dbReference type="eggNOG" id="ENOG502S8ND">
    <property type="taxonomic scope" value="Eukaryota"/>
</dbReference>